<evidence type="ECO:0000256" key="1">
    <source>
        <dbReference type="ARBA" id="ARBA00001946"/>
    </source>
</evidence>
<keyword evidence="5 10" id="KW-0418">Kinase</keyword>
<evidence type="ECO:0000313" key="10">
    <source>
        <dbReference type="EMBL" id="HJG31165.1"/>
    </source>
</evidence>
<dbReference type="PANTHER" id="PTHR12358">
    <property type="entry name" value="SPHINGOSINE KINASE"/>
    <property type="match status" value="1"/>
</dbReference>
<dbReference type="SUPFAM" id="SSF111331">
    <property type="entry name" value="NAD kinase/diacylglycerol kinase-like"/>
    <property type="match status" value="1"/>
</dbReference>
<organism evidence="10 11">
    <name type="scientific">Collinsella ihumii</name>
    <dbReference type="NCBI Taxonomy" id="1720204"/>
    <lineage>
        <taxon>Bacteria</taxon>
        <taxon>Bacillati</taxon>
        <taxon>Actinomycetota</taxon>
        <taxon>Coriobacteriia</taxon>
        <taxon>Coriobacteriales</taxon>
        <taxon>Coriobacteriaceae</taxon>
        <taxon>Collinsella</taxon>
    </lineage>
</organism>
<dbReference type="InterPro" id="IPR001206">
    <property type="entry name" value="Diacylglycerol_kinase_cat_dom"/>
</dbReference>
<dbReference type="GO" id="GO:0005524">
    <property type="term" value="F:ATP binding"/>
    <property type="evidence" value="ECO:0007669"/>
    <property type="project" value="UniProtKB-KW"/>
</dbReference>
<dbReference type="AlphaFoldDB" id="A0A921LRM5"/>
<gene>
    <name evidence="10" type="ORF">K8U80_07180</name>
</gene>
<sequence length="337" mass="36238">MSDETNLGRTLIICNPTAQSGAAAEVGEQLKRFLEMYLHDGSAFNLVCTERPHHATQLASRATGYDTVLAVGGDGIVHETANGLMRIEAQARPALGVIPVGSGNDYARTLGMREISRDRDLAAILSCKAKPLDVGRIEYAPADTDEVTQESVGRTRGTRTEYFVQTLSFGMDAAIALGTYRLRASTGLTGTPLYLASGFSAAGRRYRDYPVMASIDGAPAERMRTIAFAVQIGPTYGSGFRICPDADPADGMLDICYIAGPMPRAHALALLLAAKGGHHRSDKAVHTRRIRSATFTFEDGDYPIQADGELIRATRVSVGILPGVLRVLVPTDGRRRR</sequence>
<comment type="cofactor">
    <cofactor evidence="1">
        <name>Mg(2+)</name>
        <dbReference type="ChEBI" id="CHEBI:18420"/>
    </cofactor>
</comment>
<dbReference type="EMBL" id="DYVF01000045">
    <property type="protein sequence ID" value="HJG31165.1"/>
    <property type="molecule type" value="Genomic_DNA"/>
</dbReference>
<dbReference type="SMART" id="SM00046">
    <property type="entry name" value="DAGKc"/>
    <property type="match status" value="1"/>
</dbReference>
<dbReference type="Pfam" id="PF19279">
    <property type="entry name" value="YegS_C"/>
    <property type="match status" value="1"/>
</dbReference>
<keyword evidence="7" id="KW-0594">Phospholipid biosynthesis</keyword>
<keyword evidence="7" id="KW-0443">Lipid metabolism</keyword>
<name>A0A921LRM5_9ACTN</name>
<dbReference type="InterPro" id="IPR017438">
    <property type="entry name" value="ATP-NAD_kinase_N"/>
</dbReference>
<evidence type="ECO:0000256" key="7">
    <source>
        <dbReference type="ARBA" id="ARBA00023209"/>
    </source>
</evidence>
<evidence type="ECO:0000256" key="4">
    <source>
        <dbReference type="ARBA" id="ARBA00022741"/>
    </source>
</evidence>
<dbReference type="GO" id="GO:0008654">
    <property type="term" value="P:phospholipid biosynthetic process"/>
    <property type="evidence" value="ECO:0007669"/>
    <property type="project" value="UniProtKB-KW"/>
</dbReference>
<keyword evidence="7" id="KW-0444">Lipid biosynthesis</keyword>
<keyword evidence="6" id="KW-0067">ATP-binding</keyword>
<dbReference type="InterPro" id="IPR050187">
    <property type="entry name" value="Lipid_Phosphate_FormReg"/>
</dbReference>
<dbReference type="Pfam" id="PF00781">
    <property type="entry name" value="DAGK_cat"/>
    <property type="match status" value="1"/>
</dbReference>
<dbReference type="InterPro" id="IPR045540">
    <property type="entry name" value="YegS/DAGK_C"/>
</dbReference>
<dbReference type="GO" id="GO:0016301">
    <property type="term" value="F:kinase activity"/>
    <property type="evidence" value="ECO:0007669"/>
    <property type="project" value="UniProtKB-KW"/>
</dbReference>
<dbReference type="PANTHER" id="PTHR12358:SF54">
    <property type="entry name" value="SPHINGOSINE KINASE RELATED PROTEIN"/>
    <property type="match status" value="1"/>
</dbReference>
<dbReference type="InterPro" id="IPR016064">
    <property type="entry name" value="NAD/diacylglycerol_kinase_sf"/>
</dbReference>
<evidence type="ECO:0000259" key="9">
    <source>
        <dbReference type="PROSITE" id="PS50146"/>
    </source>
</evidence>
<proteinExistence type="inferred from homology"/>
<evidence type="ECO:0000256" key="6">
    <source>
        <dbReference type="ARBA" id="ARBA00022840"/>
    </source>
</evidence>
<dbReference type="PROSITE" id="PS50146">
    <property type="entry name" value="DAGK"/>
    <property type="match status" value="1"/>
</dbReference>
<dbReference type="Proteomes" id="UP000746751">
    <property type="component" value="Unassembled WGS sequence"/>
</dbReference>
<comment type="caution">
    <text evidence="10">The sequence shown here is derived from an EMBL/GenBank/DDBJ whole genome shotgun (WGS) entry which is preliminary data.</text>
</comment>
<dbReference type="Gene3D" id="3.40.50.10330">
    <property type="entry name" value="Probable inorganic polyphosphate/atp-NAD kinase, domain 1"/>
    <property type="match status" value="1"/>
</dbReference>
<evidence type="ECO:0000256" key="5">
    <source>
        <dbReference type="ARBA" id="ARBA00022777"/>
    </source>
</evidence>
<reference evidence="10" key="2">
    <citation type="submission" date="2021-09" db="EMBL/GenBank/DDBJ databases">
        <authorList>
            <person name="Gilroy R."/>
        </authorList>
    </citation>
    <scope>NUCLEOTIDE SEQUENCE</scope>
    <source>
        <strain evidence="10">ChiGjej2B2-7701</strain>
    </source>
</reference>
<dbReference type="Gene3D" id="2.60.200.40">
    <property type="match status" value="1"/>
</dbReference>
<keyword evidence="3" id="KW-0808">Transferase</keyword>
<evidence type="ECO:0000256" key="3">
    <source>
        <dbReference type="ARBA" id="ARBA00022679"/>
    </source>
</evidence>
<evidence type="ECO:0000313" key="11">
    <source>
        <dbReference type="Proteomes" id="UP000746751"/>
    </source>
</evidence>
<evidence type="ECO:0000256" key="8">
    <source>
        <dbReference type="ARBA" id="ARBA00023264"/>
    </source>
</evidence>
<accession>A0A921LRM5</accession>
<keyword evidence="4" id="KW-0547">Nucleotide-binding</keyword>
<keyword evidence="8" id="KW-1208">Phospholipid metabolism</keyword>
<comment type="similarity">
    <text evidence="2">Belongs to the diacylglycerol/lipid kinase family.</text>
</comment>
<protein>
    <submittedName>
        <fullName evidence="10">Diacylglycerol kinase family lipid kinase</fullName>
    </submittedName>
</protein>
<reference evidence="10" key="1">
    <citation type="journal article" date="2021" name="PeerJ">
        <title>Extensive microbial diversity within the chicken gut microbiome revealed by metagenomics and culture.</title>
        <authorList>
            <person name="Gilroy R."/>
            <person name="Ravi A."/>
            <person name="Getino M."/>
            <person name="Pursley I."/>
            <person name="Horton D.L."/>
            <person name="Alikhan N.F."/>
            <person name="Baker D."/>
            <person name="Gharbi K."/>
            <person name="Hall N."/>
            <person name="Watson M."/>
            <person name="Adriaenssens E.M."/>
            <person name="Foster-Nyarko E."/>
            <person name="Jarju S."/>
            <person name="Secka A."/>
            <person name="Antonio M."/>
            <person name="Oren A."/>
            <person name="Chaudhuri R.R."/>
            <person name="La Ragione R."/>
            <person name="Hildebrand F."/>
            <person name="Pallen M.J."/>
        </authorList>
    </citation>
    <scope>NUCLEOTIDE SEQUENCE</scope>
    <source>
        <strain evidence="10">ChiGjej2B2-7701</strain>
    </source>
</reference>
<feature type="domain" description="DAGKc" evidence="9">
    <location>
        <begin position="5"/>
        <end position="141"/>
    </location>
</feature>
<evidence type="ECO:0000256" key="2">
    <source>
        <dbReference type="ARBA" id="ARBA00005983"/>
    </source>
</evidence>